<evidence type="ECO:0000313" key="2">
    <source>
        <dbReference type="EMBL" id="PQM33159.1"/>
    </source>
</evidence>
<protein>
    <submittedName>
        <fullName evidence="2">Uncharacterized protein</fullName>
    </submittedName>
</protein>
<evidence type="ECO:0000313" key="3">
    <source>
        <dbReference type="Proteomes" id="UP000250321"/>
    </source>
</evidence>
<name>A0A314UE24_PRUYE</name>
<feature type="region of interest" description="Disordered" evidence="1">
    <location>
        <begin position="148"/>
        <end position="171"/>
    </location>
</feature>
<proteinExistence type="predicted"/>
<organism evidence="2 3">
    <name type="scientific">Prunus yedoensis var. nudiflora</name>
    <dbReference type="NCBI Taxonomy" id="2094558"/>
    <lineage>
        <taxon>Eukaryota</taxon>
        <taxon>Viridiplantae</taxon>
        <taxon>Streptophyta</taxon>
        <taxon>Embryophyta</taxon>
        <taxon>Tracheophyta</taxon>
        <taxon>Spermatophyta</taxon>
        <taxon>Magnoliopsida</taxon>
        <taxon>eudicotyledons</taxon>
        <taxon>Gunneridae</taxon>
        <taxon>Pentapetalae</taxon>
        <taxon>rosids</taxon>
        <taxon>fabids</taxon>
        <taxon>Rosales</taxon>
        <taxon>Rosaceae</taxon>
        <taxon>Amygdaloideae</taxon>
        <taxon>Amygdaleae</taxon>
        <taxon>Prunus</taxon>
    </lineage>
</organism>
<dbReference type="EMBL" id="PJQY01003964">
    <property type="protein sequence ID" value="PQM33159.1"/>
    <property type="molecule type" value="Genomic_DNA"/>
</dbReference>
<feature type="compositionally biased region" description="Polar residues" evidence="1">
    <location>
        <begin position="148"/>
        <end position="162"/>
    </location>
</feature>
<accession>A0A314UE24</accession>
<evidence type="ECO:0000256" key="1">
    <source>
        <dbReference type="SAM" id="MobiDB-lite"/>
    </source>
</evidence>
<sequence>MKDSWEILSTRPLPIGRLFTETIHNSSASQLRCLAEAEEGAHALTASFPPPSCYTAHVALAEAPVYGLAQLVETPALAPKVYQSELAKRTLSLLLAKTLAAIYLSFQSPYQRPSSKGTLKLTLRGHMPKAQPQQATKNLLFASPLNDKSSATKAQPFPSSIAATKETRERF</sequence>
<dbReference type="Proteomes" id="UP000250321">
    <property type="component" value="Unassembled WGS sequence"/>
</dbReference>
<reference evidence="2 3" key="1">
    <citation type="submission" date="2018-02" db="EMBL/GenBank/DDBJ databases">
        <title>Draft genome of wild Prunus yedoensis var. nudiflora.</title>
        <authorList>
            <person name="Baek S."/>
            <person name="Kim J.-H."/>
            <person name="Choi K."/>
            <person name="Kim G.-B."/>
            <person name="Cho A."/>
            <person name="Jang H."/>
            <person name="Shin C.-H."/>
            <person name="Yu H.-J."/>
            <person name="Mun J.-H."/>
        </authorList>
    </citation>
    <scope>NUCLEOTIDE SEQUENCE [LARGE SCALE GENOMIC DNA]</scope>
    <source>
        <strain evidence="3">cv. Jeju island</strain>
        <tissue evidence="2">Leaf</tissue>
    </source>
</reference>
<dbReference type="AlphaFoldDB" id="A0A314UE24"/>
<gene>
    <name evidence="2" type="ORF">Pyn_30254</name>
</gene>
<keyword evidence="3" id="KW-1185">Reference proteome</keyword>
<comment type="caution">
    <text evidence="2">The sequence shown here is derived from an EMBL/GenBank/DDBJ whole genome shotgun (WGS) entry which is preliminary data.</text>
</comment>